<dbReference type="Proteomes" id="UP000824633">
    <property type="component" value="Chromosome"/>
</dbReference>
<organism evidence="1 2">
    <name type="scientific">Clostridium gelidum</name>
    <dbReference type="NCBI Taxonomy" id="704125"/>
    <lineage>
        <taxon>Bacteria</taxon>
        <taxon>Bacillati</taxon>
        <taxon>Bacillota</taxon>
        <taxon>Clostridia</taxon>
        <taxon>Eubacteriales</taxon>
        <taxon>Clostridiaceae</taxon>
        <taxon>Clostridium</taxon>
    </lineage>
</organism>
<evidence type="ECO:0000313" key="2">
    <source>
        <dbReference type="Proteomes" id="UP000824633"/>
    </source>
</evidence>
<protein>
    <recommendedName>
        <fullName evidence="3">DUF2281 domain-containing protein</fullName>
    </recommendedName>
</protein>
<dbReference type="EMBL" id="AP024849">
    <property type="protein sequence ID" value="BCZ49179.1"/>
    <property type="molecule type" value="Genomic_DNA"/>
</dbReference>
<accession>A0ABM7TM40</accession>
<gene>
    <name evidence="1" type="ORF">psyc5s11_52460</name>
</gene>
<reference evidence="2" key="1">
    <citation type="submission" date="2021-07" db="EMBL/GenBank/DDBJ databases">
        <title>Complete genome sequencing of a Clostridium isolate.</title>
        <authorList>
            <person name="Ueki A."/>
            <person name="Tonouchi A."/>
        </authorList>
    </citation>
    <scope>NUCLEOTIDE SEQUENCE [LARGE SCALE GENOMIC DNA]</scope>
    <source>
        <strain evidence="2">C5S11</strain>
    </source>
</reference>
<proteinExistence type="predicted"/>
<evidence type="ECO:0008006" key="3">
    <source>
        <dbReference type="Google" id="ProtNLM"/>
    </source>
</evidence>
<evidence type="ECO:0000313" key="1">
    <source>
        <dbReference type="EMBL" id="BCZ49179.1"/>
    </source>
</evidence>
<keyword evidence="2" id="KW-1185">Reference proteome</keyword>
<sequence length="68" mass="8143">MINRETLLKKIESLPPYLLEELDDYIDFIQFKKVNNNNFKIDNITLASEKSLSKDWLKPEEDEAWKNL</sequence>
<name>A0ABM7TM40_9CLOT</name>
<dbReference type="RefSeq" id="WP_224035381.1">
    <property type="nucleotide sequence ID" value="NZ_AP024849.1"/>
</dbReference>